<feature type="compositionally biased region" description="Acidic residues" evidence="1">
    <location>
        <begin position="38"/>
        <end position="49"/>
    </location>
</feature>
<reference evidence="2" key="1">
    <citation type="submission" date="2016-03" db="EMBL/GenBank/DDBJ databases">
        <title>Mechanisms controlling the formation of the plant cell surface in tip-growing cells are functionally conserved among land plants.</title>
        <authorList>
            <person name="Honkanen S."/>
            <person name="Jones V.A."/>
            <person name="Morieri G."/>
            <person name="Champion C."/>
            <person name="Hetherington A.J."/>
            <person name="Kelly S."/>
            <person name="Saint-Marcoux D."/>
            <person name="Proust H."/>
            <person name="Prescott H."/>
            <person name="Dolan L."/>
        </authorList>
    </citation>
    <scope>NUCLEOTIDE SEQUENCE [LARGE SCALE GENOMIC DNA]</scope>
    <source>
        <tissue evidence="2">Whole gametophyte</tissue>
    </source>
</reference>
<dbReference type="EMBL" id="LVLJ01001383">
    <property type="protein sequence ID" value="OAE29857.1"/>
    <property type="molecule type" value="Genomic_DNA"/>
</dbReference>
<evidence type="ECO:0000256" key="1">
    <source>
        <dbReference type="SAM" id="MobiDB-lite"/>
    </source>
</evidence>
<comment type="caution">
    <text evidence="2">The sequence shown here is derived from an EMBL/GenBank/DDBJ whole genome shotgun (WGS) entry which is preliminary data.</text>
</comment>
<evidence type="ECO:0000313" key="3">
    <source>
        <dbReference type="Proteomes" id="UP000077202"/>
    </source>
</evidence>
<sequence>MSNHLTSYLVNFYGGMVFLRKSEEKRFPKEQEVLTVESGEDTEEEDNVQAEEPLQRTAQGPVRVDVVTTKNPADRRLVKRRKVVDNSGVGQRPESRMAETQVTQLMMPKRRARPKKKANQSADGRSRTFESLEQGSDEDRSRTFGGEDGNTTCKSFTFGANAIYGKGRCTSTEDE</sequence>
<gene>
    <name evidence="2" type="ORF">AXG93_1469s1010</name>
</gene>
<protein>
    <submittedName>
        <fullName evidence="2">Uncharacterized protein</fullName>
    </submittedName>
</protein>
<evidence type="ECO:0000313" key="2">
    <source>
        <dbReference type="EMBL" id="OAE29857.1"/>
    </source>
</evidence>
<organism evidence="2 3">
    <name type="scientific">Marchantia polymorpha subsp. ruderalis</name>
    <dbReference type="NCBI Taxonomy" id="1480154"/>
    <lineage>
        <taxon>Eukaryota</taxon>
        <taxon>Viridiplantae</taxon>
        <taxon>Streptophyta</taxon>
        <taxon>Embryophyta</taxon>
        <taxon>Marchantiophyta</taxon>
        <taxon>Marchantiopsida</taxon>
        <taxon>Marchantiidae</taxon>
        <taxon>Marchantiales</taxon>
        <taxon>Marchantiaceae</taxon>
        <taxon>Marchantia</taxon>
    </lineage>
</organism>
<feature type="compositionally biased region" description="Basic residues" evidence="1">
    <location>
        <begin position="108"/>
        <end position="118"/>
    </location>
</feature>
<name>A0A176W9U3_MARPO</name>
<keyword evidence="3" id="KW-1185">Reference proteome</keyword>
<accession>A0A176W9U3</accession>
<proteinExistence type="predicted"/>
<dbReference type="Proteomes" id="UP000077202">
    <property type="component" value="Unassembled WGS sequence"/>
</dbReference>
<feature type="region of interest" description="Disordered" evidence="1">
    <location>
        <begin position="28"/>
        <end position="157"/>
    </location>
</feature>
<dbReference type="AlphaFoldDB" id="A0A176W9U3"/>